<name>A0A1I1WYR6_9BURK</name>
<gene>
    <name evidence="1" type="ORF">SAMN05216204_15511</name>
</gene>
<dbReference type="EMBL" id="FOLD01000055">
    <property type="protein sequence ID" value="SFE00325.1"/>
    <property type="molecule type" value="Genomic_DNA"/>
</dbReference>
<accession>A0A1I1WYR6</accession>
<keyword evidence="2" id="KW-1185">Reference proteome</keyword>
<proteinExistence type="predicted"/>
<protein>
    <submittedName>
        <fullName evidence="1">Uncharacterized protein</fullName>
    </submittedName>
</protein>
<evidence type="ECO:0000313" key="2">
    <source>
        <dbReference type="Proteomes" id="UP000198639"/>
    </source>
</evidence>
<sequence>MIARFHTGYPFPYLHDDTRSFMAQNDREKTFGVIARQGKGIGVAYASICDLDKNFALARRLNVNLNDFQRLSRPEGNCCT</sequence>
<evidence type="ECO:0000313" key="1">
    <source>
        <dbReference type="EMBL" id="SFE00325.1"/>
    </source>
</evidence>
<dbReference type="Proteomes" id="UP000198639">
    <property type="component" value="Unassembled WGS sequence"/>
</dbReference>
<dbReference type="STRING" id="1164594.SAMN05216204_15511"/>
<reference evidence="2" key="1">
    <citation type="submission" date="2016-10" db="EMBL/GenBank/DDBJ databases">
        <authorList>
            <person name="Varghese N."/>
            <person name="Submissions S."/>
        </authorList>
    </citation>
    <scope>NUCLEOTIDE SEQUENCE [LARGE SCALE GENOMIC DNA]</scope>
    <source>
        <strain evidence="2">CGMCC 1.12041</strain>
    </source>
</reference>
<dbReference type="AntiFam" id="ANF00088">
    <property type="entry name" value="Shadow ORF (opposite Fdh)"/>
</dbReference>
<dbReference type="AlphaFoldDB" id="A0A1I1WYR6"/>
<organism evidence="1 2">
    <name type="scientific">Massilia yuzhufengensis</name>
    <dbReference type="NCBI Taxonomy" id="1164594"/>
    <lineage>
        <taxon>Bacteria</taxon>
        <taxon>Pseudomonadati</taxon>
        <taxon>Pseudomonadota</taxon>
        <taxon>Betaproteobacteria</taxon>
        <taxon>Burkholderiales</taxon>
        <taxon>Oxalobacteraceae</taxon>
        <taxon>Telluria group</taxon>
        <taxon>Massilia</taxon>
    </lineage>
</organism>